<keyword evidence="1" id="KW-0812">Transmembrane</keyword>
<reference evidence="3" key="1">
    <citation type="submission" date="2016-10" db="EMBL/GenBank/DDBJ databases">
        <authorList>
            <person name="Varghese N."/>
            <person name="Submissions S."/>
        </authorList>
    </citation>
    <scope>NUCLEOTIDE SEQUENCE [LARGE SCALE GENOMIC DNA]</scope>
    <source>
        <strain evidence="3">DSM 26424</strain>
    </source>
</reference>
<feature type="transmembrane region" description="Helical" evidence="1">
    <location>
        <begin position="101"/>
        <end position="122"/>
    </location>
</feature>
<feature type="transmembrane region" description="Helical" evidence="1">
    <location>
        <begin position="57"/>
        <end position="80"/>
    </location>
</feature>
<dbReference type="Proteomes" id="UP000199093">
    <property type="component" value="Unassembled WGS sequence"/>
</dbReference>
<name>A0A1G8IAM0_9RHOB</name>
<keyword evidence="3" id="KW-1185">Reference proteome</keyword>
<gene>
    <name evidence="2" type="ORF">SAMN04487993_1001328</name>
</gene>
<dbReference type="Pfam" id="PF10011">
    <property type="entry name" value="DUF2254"/>
    <property type="match status" value="1"/>
</dbReference>
<organism evidence="2 3">
    <name type="scientific">Salipiger marinus</name>
    <dbReference type="NCBI Taxonomy" id="555512"/>
    <lineage>
        <taxon>Bacteria</taxon>
        <taxon>Pseudomonadati</taxon>
        <taxon>Pseudomonadota</taxon>
        <taxon>Alphaproteobacteria</taxon>
        <taxon>Rhodobacterales</taxon>
        <taxon>Roseobacteraceae</taxon>
        <taxon>Salipiger</taxon>
    </lineage>
</organism>
<dbReference type="AlphaFoldDB" id="A0A1G8IAM0"/>
<dbReference type="OrthoDB" id="2955631at2"/>
<evidence type="ECO:0000256" key="1">
    <source>
        <dbReference type="SAM" id="Phobius"/>
    </source>
</evidence>
<sequence length="412" mass="44080">MLSRPILMLKRLSQKLGVRVLAGSVLALIAVAVAPLFDTLIPDSWKDRFGAEALLPILNILATSMLTVTTFSLSVMVNAFRGAASQATPRAYRLHLSDSTTQTTLATFTGAFLFSLTALVLFRAEFFSEATSVVIFGLTVLWIAAIILAILRWIDHLSRLGSMDNTLERVQAGAMPPLRNLMERPVLGATAVPAGTTPPDHARALPAPAGGHVQYIDMSRLEECLDKAQAVLLITATPGTHLIDGATLGWVSGGNADPEQLAGCFTIGAQRTMEQDARYGLTVMNEIGLRALSPGINDPGTAIEVVRRLTRMLASLSPSRTAVAEFPHVQMVTLDPSDLLQDGFDSLIRAGASQPELVASVLEAMVVLRGSGWPALAEAAARTREYMLAHADAALTVEADRHWLQRKAADSA</sequence>
<dbReference type="InterPro" id="IPR018723">
    <property type="entry name" value="DUF2254_membrane"/>
</dbReference>
<feature type="transmembrane region" description="Helical" evidence="1">
    <location>
        <begin position="134"/>
        <end position="154"/>
    </location>
</feature>
<feature type="transmembrane region" description="Helical" evidence="1">
    <location>
        <begin position="20"/>
        <end position="37"/>
    </location>
</feature>
<keyword evidence="1" id="KW-0472">Membrane</keyword>
<accession>A0A1G8IAM0</accession>
<dbReference type="RefSeq" id="WP_089842743.1">
    <property type="nucleotide sequence ID" value="NZ_FNEJ01000001.1"/>
</dbReference>
<proteinExistence type="predicted"/>
<dbReference type="EMBL" id="FNEJ01000001">
    <property type="protein sequence ID" value="SDI15877.1"/>
    <property type="molecule type" value="Genomic_DNA"/>
</dbReference>
<keyword evidence="1" id="KW-1133">Transmembrane helix</keyword>
<evidence type="ECO:0000313" key="2">
    <source>
        <dbReference type="EMBL" id="SDI15877.1"/>
    </source>
</evidence>
<dbReference type="STRING" id="555512.SAMN04487993_1001328"/>
<protein>
    <submittedName>
        <fullName evidence="2">Uncharacterized membrane protein</fullName>
    </submittedName>
</protein>
<evidence type="ECO:0000313" key="3">
    <source>
        <dbReference type="Proteomes" id="UP000199093"/>
    </source>
</evidence>